<evidence type="ECO:0000256" key="3">
    <source>
        <dbReference type="ARBA" id="ARBA00022989"/>
    </source>
</evidence>
<evidence type="ECO:0000256" key="1">
    <source>
        <dbReference type="ARBA" id="ARBA00004141"/>
    </source>
</evidence>
<feature type="transmembrane region" description="Helical" evidence="7">
    <location>
        <begin position="216"/>
        <end position="235"/>
    </location>
</feature>
<comment type="subcellular location">
    <subcellularLocation>
        <location evidence="1">Membrane</location>
        <topology evidence="1">Multi-pass membrane protein</topology>
    </subcellularLocation>
</comment>
<dbReference type="PANTHER" id="PTHR33048:SF146">
    <property type="entry name" value="INTEGRAL MEMBRANE PROTEIN"/>
    <property type="match status" value="1"/>
</dbReference>
<dbReference type="GO" id="GO:0016020">
    <property type="term" value="C:membrane"/>
    <property type="evidence" value="ECO:0007669"/>
    <property type="project" value="UniProtKB-SubCell"/>
</dbReference>
<evidence type="ECO:0000259" key="8">
    <source>
        <dbReference type="Pfam" id="PF20684"/>
    </source>
</evidence>
<feature type="transmembrane region" description="Helical" evidence="7">
    <location>
        <begin position="96"/>
        <end position="118"/>
    </location>
</feature>
<name>A0A179FHZ0_METCM</name>
<evidence type="ECO:0000313" key="9">
    <source>
        <dbReference type="EMBL" id="OAQ65152.1"/>
    </source>
</evidence>
<dbReference type="PANTHER" id="PTHR33048">
    <property type="entry name" value="PTH11-LIKE INTEGRAL MEMBRANE PROTEIN (AFU_ORTHOLOGUE AFUA_5G11245)"/>
    <property type="match status" value="1"/>
</dbReference>
<keyword evidence="3 7" id="KW-1133">Transmembrane helix</keyword>
<dbReference type="Proteomes" id="UP000078397">
    <property type="component" value="Unassembled WGS sequence"/>
</dbReference>
<dbReference type="KEGG" id="pchm:VFPPC_06312"/>
<dbReference type="OrthoDB" id="5429740at2759"/>
<keyword evidence="2 7" id="KW-0812">Transmembrane</keyword>
<dbReference type="EMBL" id="LSBJ02000005">
    <property type="protein sequence ID" value="OAQ65152.1"/>
    <property type="molecule type" value="Genomic_DNA"/>
</dbReference>
<feature type="compositionally biased region" description="Basic and acidic residues" evidence="6">
    <location>
        <begin position="326"/>
        <end position="336"/>
    </location>
</feature>
<dbReference type="STRING" id="1380566.A0A179FHZ0"/>
<evidence type="ECO:0000256" key="5">
    <source>
        <dbReference type="ARBA" id="ARBA00038359"/>
    </source>
</evidence>
<dbReference type="RefSeq" id="XP_018142466.1">
    <property type="nucleotide sequence ID" value="XM_018285362.1"/>
</dbReference>
<feature type="compositionally biased region" description="Polar residues" evidence="6">
    <location>
        <begin position="342"/>
        <end position="362"/>
    </location>
</feature>
<dbReference type="InterPro" id="IPR049326">
    <property type="entry name" value="Rhodopsin_dom_fungi"/>
</dbReference>
<proteinExistence type="inferred from homology"/>
<feature type="transmembrane region" description="Helical" evidence="7">
    <location>
        <begin position="130"/>
        <end position="152"/>
    </location>
</feature>
<feature type="domain" description="Rhodopsin" evidence="8">
    <location>
        <begin position="36"/>
        <end position="279"/>
    </location>
</feature>
<feature type="transmembrane region" description="Helical" evidence="7">
    <location>
        <begin position="182"/>
        <end position="204"/>
    </location>
</feature>
<dbReference type="AlphaFoldDB" id="A0A179FHZ0"/>
<gene>
    <name evidence="9" type="ORF">VFPPC_06312</name>
</gene>
<evidence type="ECO:0000256" key="4">
    <source>
        <dbReference type="ARBA" id="ARBA00023136"/>
    </source>
</evidence>
<evidence type="ECO:0000256" key="6">
    <source>
        <dbReference type="SAM" id="MobiDB-lite"/>
    </source>
</evidence>
<keyword evidence="10" id="KW-1185">Reference proteome</keyword>
<evidence type="ECO:0000256" key="7">
    <source>
        <dbReference type="SAM" id="Phobius"/>
    </source>
</evidence>
<feature type="transmembrane region" description="Helical" evidence="7">
    <location>
        <begin position="52"/>
        <end position="76"/>
    </location>
</feature>
<feature type="compositionally biased region" description="Low complexity" evidence="6">
    <location>
        <begin position="310"/>
        <end position="319"/>
    </location>
</feature>
<organism evidence="9 10">
    <name type="scientific">Pochonia chlamydosporia 170</name>
    <dbReference type="NCBI Taxonomy" id="1380566"/>
    <lineage>
        <taxon>Eukaryota</taxon>
        <taxon>Fungi</taxon>
        <taxon>Dikarya</taxon>
        <taxon>Ascomycota</taxon>
        <taxon>Pezizomycotina</taxon>
        <taxon>Sordariomycetes</taxon>
        <taxon>Hypocreomycetidae</taxon>
        <taxon>Hypocreales</taxon>
        <taxon>Clavicipitaceae</taxon>
        <taxon>Pochonia</taxon>
    </lineage>
</organism>
<dbReference type="GeneID" id="28849356"/>
<comment type="caution">
    <text evidence="9">The sequence shown here is derived from an EMBL/GenBank/DDBJ whole genome shotgun (WGS) entry which is preliminary data.</text>
</comment>
<reference evidence="9 10" key="1">
    <citation type="journal article" date="2016" name="PLoS Pathog.">
        <title>Biosynthesis of antibiotic leucinostatins in bio-control fungus Purpureocillium lilacinum and their inhibition on phytophthora revealed by genome mining.</title>
        <authorList>
            <person name="Wang G."/>
            <person name="Liu Z."/>
            <person name="Lin R."/>
            <person name="Li E."/>
            <person name="Mao Z."/>
            <person name="Ling J."/>
            <person name="Yang Y."/>
            <person name="Yin W.B."/>
            <person name="Xie B."/>
        </authorList>
    </citation>
    <scope>NUCLEOTIDE SEQUENCE [LARGE SCALE GENOMIC DNA]</scope>
    <source>
        <strain evidence="9">170</strain>
    </source>
</reference>
<feature type="transmembrane region" description="Helical" evidence="7">
    <location>
        <begin position="20"/>
        <end position="40"/>
    </location>
</feature>
<comment type="similarity">
    <text evidence="5">Belongs to the SAT4 family.</text>
</comment>
<accession>A0A179FHZ0</accession>
<keyword evidence="4 7" id="KW-0472">Membrane</keyword>
<evidence type="ECO:0000256" key="2">
    <source>
        <dbReference type="ARBA" id="ARBA00022692"/>
    </source>
</evidence>
<evidence type="ECO:0000313" key="10">
    <source>
        <dbReference type="Proteomes" id="UP000078397"/>
    </source>
</evidence>
<feature type="region of interest" description="Disordered" evidence="6">
    <location>
        <begin position="302"/>
        <end position="362"/>
    </location>
</feature>
<dbReference type="InterPro" id="IPR052337">
    <property type="entry name" value="SAT4-like"/>
</dbReference>
<dbReference type="Pfam" id="PF20684">
    <property type="entry name" value="Fung_rhodopsin"/>
    <property type="match status" value="1"/>
</dbReference>
<protein>
    <recommendedName>
        <fullName evidence="8">Rhodopsin domain-containing protein</fullName>
    </recommendedName>
</protein>
<sequence>MSASNHEPAGGDVDRGPQAMILFWVTASIAIIVVALRFLGRRMRQSLGGDDWMMLITLALYVIYAAILTKLIEIGGMRHLFYLSPEQRIEAGKWSWVSQPFVIMGFATGKISVGLLLLRVVWETAYWRKWMVIFAIGSAFIITVINIILTFAQCSPSEALWNPGLIAEGKATCWSPSVQTNFAIFLSSWNILTDVFLAVLPATFLYNLELTWKKKIGLCVLLGLSFAAAVFATVKTKYLTSLSGRSDITWETYDLYVWSASELFVIIVCGSVPPIKPVYDYIIGKPPVSSANATGYGRYASSGSYPHGNSRTSRTSRTSRPSDPFKSGEDELELYRTDTVSDEQSGYPSSHDIQQYPRSKDR</sequence>